<dbReference type="NCBIfam" id="TIGR03142">
    <property type="entry name" value="cytochro_ccmI"/>
    <property type="match status" value="1"/>
</dbReference>
<protein>
    <submittedName>
        <fullName evidence="7">C-type cytochrome biogenesis protein CcmI</fullName>
    </submittedName>
</protein>
<evidence type="ECO:0000256" key="2">
    <source>
        <dbReference type="ARBA" id="ARBA00022737"/>
    </source>
</evidence>
<dbReference type="SUPFAM" id="SSF48452">
    <property type="entry name" value="TPR-like"/>
    <property type="match status" value="1"/>
</dbReference>
<organism evidence="7 8">
    <name type="scientific">Alcaligenes xylosoxydans xylosoxydans</name>
    <name type="common">Achromobacter xylosoxidans</name>
    <dbReference type="NCBI Taxonomy" id="85698"/>
    <lineage>
        <taxon>Bacteria</taxon>
        <taxon>Pseudomonadati</taxon>
        <taxon>Pseudomonadota</taxon>
        <taxon>Betaproteobacteria</taxon>
        <taxon>Burkholderiales</taxon>
        <taxon>Alcaligenaceae</taxon>
        <taxon>Achromobacter</taxon>
    </lineage>
</organism>
<dbReference type="InterPro" id="IPR051263">
    <property type="entry name" value="C-type_cytochrome_biogenesis"/>
</dbReference>
<reference evidence="7 8" key="1">
    <citation type="submission" date="2018-08" db="EMBL/GenBank/DDBJ databases">
        <title>Achromobacter xylosoxidans Genome sequencing and assembly.</title>
        <authorList>
            <person name="Wang R."/>
            <person name="Rensing C."/>
            <person name="Li Y."/>
        </authorList>
    </citation>
    <scope>NUCLEOTIDE SEQUENCE [LARGE SCALE GENOMIC DNA]</scope>
    <source>
        <strain evidence="7 8">GD003A</strain>
    </source>
</reference>
<feature type="domain" description="Cytochrome c-type biogenesis protein H TPR" evidence="6">
    <location>
        <begin position="130"/>
        <end position="262"/>
    </location>
</feature>
<dbReference type="GO" id="GO:0017004">
    <property type="term" value="P:cytochrome complex assembly"/>
    <property type="evidence" value="ECO:0007669"/>
    <property type="project" value="UniProtKB-KW"/>
</dbReference>
<dbReference type="GO" id="GO:0030313">
    <property type="term" value="C:cell envelope"/>
    <property type="evidence" value="ECO:0007669"/>
    <property type="project" value="UniProtKB-SubCell"/>
</dbReference>
<evidence type="ECO:0000256" key="4">
    <source>
        <dbReference type="ARBA" id="ARBA00022803"/>
    </source>
</evidence>
<dbReference type="RefSeq" id="WP_118931558.1">
    <property type="nucleotide sequence ID" value="NZ_CP061008.1"/>
</dbReference>
<comment type="subcellular location">
    <subcellularLocation>
        <location evidence="1">Cell envelope</location>
    </subcellularLocation>
</comment>
<keyword evidence="5" id="KW-0472">Membrane</keyword>
<comment type="caution">
    <text evidence="7">The sequence shown here is derived from an EMBL/GenBank/DDBJ whole genome shotgun (WGS) entry which is preliminary data.</text>
</comment>
<name>A0A424WJY4_ALCXX</name>
<dbReference type="Gene3D" id="1.25.40.10">
    <property type="entry name" value="Tetratricopeptide repeat domain"/>
    <property type="match status" value="1"/>
</dbReference>
<dbReference type="InterPro" id="IPR017560">
    <property type="entry name" value="Cyt_c_biogenesis_CcmI"/>
</dbReference>
<evidence type="ECO:0000313" key="7">
    <source>
        <dbReference type="EMBL" id="RPJ93603.1"/>
    </source>
</evidence>
<accession>A0A424WJY4</accession>
<sequence length="284" mass="30429">MMQFFYLSAALMAAVVTLWLIAALRRTPAASAADKRRAANVAVLRDQLHELERDRANGILSQDAFVEARTELQRLALEEASQAQGHAPAPGRGRLLPASLAIALPLAAILVYVALGNPGAIAPPPAPAAQPQVTAADIQAMVAKLEARLAANPDDYQGWLMLARSHRYFGRHADAVQSFARAAPVVDSNPAALAEYAESLVLSANRGFGGQPDQLLRRALDLNPEEPLALVLAGASRFDQRDFPAAIDFWQRLLARLPAGSDMARTVNEGIALARERQREGAAP</sequence>
<evidence type="ECO:0000256" key="5">
    <source>
        <dbReference type="SAM" id="Phobius"/>
    </source>
</evidence>
<dbReference type="PANTHER" id="PTHR47870">
    <property type="entry name" value="CYTOCHROME C-TYPE BIOGENESIS PROTEIN CCMH"/>
    <property type="match status" value="1"/>
</dbReference>
<evidence type="ECO:0000259" key="6">
    <source>
        <dbReference type="Pfam" id="PF23914"/>
    </source>
</evidence>
<keyword evidence="3" id="KW-0201">Cytochrome c-type biogenesis</keyword>
<dbReference type="Pfam" id="PF23914">
    <property type="entry name" value="TPR_CcmH_CycH"/>
    <property type="match status" value="1"/>
</dbReference>
<feature type="transmembrane region" description="Helical" evidence="5">
    <location>
        <begin position="95"/>
        <end position="115"/>
    </location>
</feature>
<dbReference type="OrthoDB" id="9776053at2"/>
<dbReference type="InterPro" id="IPR056413">
    <property type="entry name" value="TPR_CcmH_CycH"/>
</dbReference>
<keyword evidence="4" id="KW-0802">TPR repeat</keyword>
<keyword evidence="2" id="KW-0677">Repeat</keyword>
<dbReference type="PANTHER" id="PTHR47870:SF4">
    <property type="entry name" value="CYTOCHROME C-TYPE BIOGENESIS PROTEIN CYCH"/>
    <property type="match status" value="1"/>
</dbReference>
<evidence type="ECO:0000313" key="8">
    <source>
        <dbReference type="Proteomes" id="UP000285324"/>
    </source>
</evidence>
<dbReference type="InterPro" id="IPR011990">
    <property type="entry name" value="TPR-like_helical_dom_sf"/>
</dbReference>
<dbReference type="GO" id="GO:0005886">
    <property type="term" value="C:plasma membrane"/>
    <property type="evidence" value="ECO:0007669"/>
    <property type="project" value="TreeGrafter"/>
</dbReference>
<keyword evidence="5" id="KW-0812">Transmembrane</keyword>
<evidence type="ECO:0000256" key="1">
    <source>
        <dbReference type="ARBA" id="ARBA00004196"/>
    </source>
</evidence>
<dbReference type="EMBL" id="QVXO01000002">
    <property type="protein sequence ID" value="RPJ93603.1"/>
    <property type="molecule type" value="Genomic_DNA"/>
</dbReference>
<gene>
    <name evidence="7" type="primary">ccmI</name>
    <name evidence="7" type="ORF">DY367_02265</name>
</gene>
<keyword evidence="5" id="KW-1133">Transmembrane helix</keyword>
<proteinExistence type="predicted"/>
<evidence type="ECO:0000256" key="3">
    <source>
        <dbReference type="ARBA" id="ARBA00022748"/>
    </source>
</evidence>
<dbReference type="AlphaFoldDB" id="A0A424WJY4"/>
<dbReference type="Proteomes" id="UP000285324">
    <property type="component" value="Unassembled WGS sequence"/>
</dbReference>